<organism evidence="2 3">
    <name type="scientific">Candidatus Shapirobacteria bacterium CG06_land_8_20_14_3_00_40_12</name>
    <dbReference type="NCBI Taxonomy" id="1974881"/>
    <lineage>
        <taxon>Bacteria</taxon>
        <taxon>Candidatus Shapironibacteriota</taxon>
    </lineage>
</organism>
<sequence length="184" mass="19617">MKGNRILKTLIPLVAVVIIIESVLLLSRPAIKIGPQTLKEGSNTPVSLNWEANGETVMGKSEEVVLKMETEKEVAIDAVDLYIKYDPALVTISDLSFDGDFVAPSFSKISQEKGLVVVNYLVSAPKGFNLKVGGGIDLARFKVNYISEGEVSFGIGEGTLVVENGSASVLPFSSDGLTVKVVSE</sequence>
<dbReference type="AlphaFoldDB" id="A0A2M7AR16"/>
<keyword evidence="1" id="KW-0472">Membrane</keyword>
<comment type="caution">
    <text evidence="2">The sequence shown here is derived from an EMBL/GenBank/DDBJ whole genome shotgun (WGS) entry which is preliminary data.</text>
</comment>
<evidence type="ECO:0000313" key="3">
    <source>
        <dbReference type="Proteomes" id="UP000231407"/>
    </source>
</evidence>
<protein>
    <recommendedName>
        <fullName evidence="4">Cohesin domain-containing protein</fullName>
    </recommendedName>
</protein>
<dbReference type="EMBL" id="PEWA01000063">
    <property type="protein sequence ID" value="PIU72934.1"/>
    <property type="molecule type" value="Genomic_DNA"/>
</dbReference>
<dbReference type="Proteomes" id="UP000231407">
    <property type="component" value="Unassembled WGS sequence"/>
</dbReference>
<keyword evidence="1" id="KW-0812">Transmembrane</keyword>
<evidence type="ECO:0000313" key="2">
    <source>
        <dbReference type="EMBL" id="PIU72934.1"/>
    </source>
</evidence>
<name>A0A2M7AR16_9BACT</name>
<proteinExistence type="predicted"/>
<accession>A0A2M7AR16</accession>
<evidence type="ECO:0008006" key="4">
    <source>
        <dbReference type="Google" id="ProtNLM"/>
    </source>
</evidence>
<keyword evidence="1" id="KW-1133">Transmembrane helix</keyword>
<gene>
    <name evidence="2" type="ORF">COS78_04445</name>
</gene>
<reference evidence="3" key="1">
    <citation type="submission" date="2017-09" db="EMBL/GenBank/DDBJ databases">
        <title>Depth-based differentiation of microbial function through sediment-hosted aquifers and enrichment of novel symbionts in the deep terrestrial subsurface.</title>
        <authorList>
            <person name="Probst A.J."/>
            <person name="Ladd B."/>
            <person name="Jarett J.K."/>
            <person name="Geller-Mcgrath D.E."/>
            <person name="Sieber C.M.K."/>
            <person name="Emerson J.B."/>
            <person name="Anantharaman K."/>
            <person name="Thomas B.C."/>
            <person name="Malmstrom R."/>
            <person name="Stieglmeier M."/>
            <person name="Klingl A."/>
            <person name="Woyke T."/>
            <person name="Ryan C.M."/>
            <person name="Banfield J.F."/>
        </authorList>
    </citation>
    <scope>NUCLEOTIDE SEQUENCE [LARGE SCALE GENOMIC DNA]</scope>
</reference>
<evidence type="ECO:0000256" key="1">
    <source>
        <dbReference type="SAM" id="Phobius"/>
    </source>
</evidence>
<feature type="transmembrane region" description="Helical" evidence="1">
    <location>
        <begin position="6"/>
        <end position="26"/>
    </location>
</feature>